<dbReference type="InterPro" id="IPR009081">
    <property type="entry name" value="PP-bd_ACP"/>
</dbReference>
<dbReference type="Gene3D" id="1.10.1200.10">
    <property type="entry name" value="ACP-like"/>
    <property type="match status" value="1"/>
</dbReference>
<dbReference type="AlphaFoldDB" id="A0A7I7T9W9"/>
<protein>
    <recommendedName>
        <fullName evidence="1">Carrier domain-containing protein</fullName>
    </recommendedName>
</protein>
<feature type="domain" description="Carrier" evidence="1">
    <location>
        <begin position="3"/>
        <end position="81"/>
    </location>
</feature>
<reference evidence="2 3" key="1">
    <citation type="journal article" date="2019" name="Emerg. Microbes Infect.">
        <title>Comprehensive subspecies identification of 175 nontuberculous mycobacteria species based on 7547 genomic profiles.</title>
        <authorList>
            <person name="Matsumoto Y."/>
            <person name="Kinjo T."/>
            <person name="Motooka D."/>
            <person name="Nabeya D."/>
            <person name="Jung N."/>
            <person name="Uechi K."/>
            <person name="Horii T."/>
            <person name="Iida T."/>
            <person name="Fujita J."/>
            <person name="Nakamura S."/>
        </authorList>
    </citation>
    <scope>NUCLEOTIDE SEQUENCE [LARGE SCALE GENOMIC DNA]</scope>
    <source>
        <strain evidence="2 3">JCM 30396</strain>
    </source>
</reference>
<accession>A0A7I7T9W9</accession>
<evidence type="ECO:0000313" key="2">
    <source>
        <dbReference type="EMBL" id="BBY65593.1"/>
    </source>
</evidence>
<keyword evidence="3" id="KW-1185">Reference proteome</keyword>
<sequence>MAEVLRDRIIGAICEVLYLDAADFIDGDETDLRDLGLDSVRFVLLMKQLGVNRESELPALLANDVTVAAWVRVLENVHGLA</sequence>
<proteinExistence type="predicted"/>
<dbReference type="EMBL" id="AP022596">
    <property type="protein sequence ID" value="BBY65593.1"/>
    <property type="molecule type" value="Genomic_DNA"/>
</dbReference>
<evidence type="ECO:0000259" key="1">
    <source>
        <dbReference type="PROSITE" id="PS50075"/>
    </source>
</evidence>
<organism evidence="2 3">
    <name type="scientific">Mycolicibacterium helvum</name>
    <dbReference type="NCBI Taxonomy" id="1534349"/>
    <lineage>
        <taxon>Bacteria</taxon>
        <taxon>Bacillati</taxon>
        <taxon>Actinomycetota</taxon>
        <taxon>Actinomycetes</taxon>
        <taxon>Mycobacteriales</taxon>
        <taxon>Mycobacteriaceae</taxon>
        <taxon>Mycolicibacterium</taxon>
    </lineage>
</organism>
<dbReference type="SUPFAM" id="SSF47336">
    <property type="entry name" value="ACP-like"/>
    <property type="match status" value="1"/>
</dbReference>
<dbReference type="KEGG" id="mhev:MHEL_38360"/>
<name>A0A7I7T9W9_9MYCO</name>
<dbReference type="InterPro" id="IPR036736">
    <property type="entry name" value="ACP-like_sf"/>
</dbReference>
<dbReference type="PROSITE" id="PS50075">
    <property type="entry name" value="CARRIER"/>
    <property type="match status" value="1"/>
</dbReference>
<gene>
    <name evidence="2" type="ORF">MHEL_38360</name>
</gene>
<dbReference type="Proteomes" id="UP000467148">
    <property type="component" value="Chromosome"/>
</dbReference>
<evidence type="ECO:0000313" key="3">
    <source>
        <dbReference type="Proteomes" id="UP000467148"/>
    </source>
</evidence>
<dbReference type="Pfam" id="PF00550">
    <property type="entry name" value="PP-binding"/>
    <property type="match status" value="1"/>
</dbReference>